<dbReference type="Proteomes" id="UP000027661">
    <property type="component" value="Unassembled WGS sequence"/>
</dbReference>
<gene>
    <name evidence="2" type="ORF">M099_1362</name>
</gene>
<dbReference type="PATRIC" id="fig|1339352.3.peg.1319"/>
<dbReference type="Gene3D" id="2.170.120.40">
    <property type="entry name" value="YbbR-like domain"/>
    <property type="match status" value="1"/>
</dbReference>
<evidence type="ECO:0000313" key="3">
    <source>
        <dbReference type="Proteomes" id="UP000027661"/>
    </source>
</evidence>
<accession>A0A069SMB8</accession>
<dbReference type="InterPro" id="IPR053154">
    <property type="entry name" value="c-di-AMP_regulator"/>
</dbReference>
<dbReference type="AlphaFoldDB" id="A0A069SMB8"/>
<dbReference type="PANTHER" id="PTHR37804">
    <property type="entry name" value="CDAA REGULATORY PROTEIN CDAR"/>
    <property type="match status" value="1"/>
</dbReference>
<reference evidence="2 3" key="1">
    <citation type="submission" date="2014-04" db="EMBL/GenBank/DDBJ databases">
        <authorList>
            <person name="Sears C."/>
            <person name="Carroll K."/>
            <person name="Sack B.R."/>
            <person name="Qadri F."/>
            <person name="Myers L.L."/>
            <person name="Chung G.-T."/>
            <person name="Escheverria P."/>
            <person name="Fraser C.M."/>
            <person name="Sadzewicz L."/>
            <person name="Shefchek K.A."/>
            <person name="Tallon L."/>
            <person name="Das S.P."/>
            <person name="Daugherty S."/>
            <person name="Mongodin E.F."/>
        </authorList>
    </citation>
    <scope>NUCLEOTIDE SEQUENCE [LARGE SCALE GENOMIC DNA]</scope>
    <source>
        <strain evidence="2 3">3975 RP4</strain>
    </source>
</reference>
<keyword evidence="1" id="KW-1133">Transmembrane helix</keyword>
<dbReference type="PANTHER" id="PTHR37804:SF1">
    <property type="entry name" value="CDAA REGULATORY PROTEIN CDAR"/>
    <property type="match status" value="1"/>
</dbReference>
<sequence>MFDKRNIRIYYLKTLERIRSFLLSRNSREFLIFLFFVFVSFCFWLLQVLNDDYETEFSVPLRLKNVPSDVVLTSELPDELRIGVKDRGTVLANYMLGQTFYPIVVDFKDYEDKGSRVRIPVSALMKKISVQLNQTTKLLTIRPDTVEFIYTKGKAKKVPVKLQGKVALDRQYYISDIIYSPDSVMVYAPQEILDTITAAYTQALNFEDVADTVRRRVNLADVRGAKFIPSFDDVTLLVDIYAEKSVEVPIRGINFPPDKVLRTFPSKVQVTFQVGLSHFKSITSEDFFIGVTYESLLNNKGEKCPVNLKSIPRYVNHVRLNPKEVDYLIEQRIKFND</sequence>
<organism evidence="2 3">
    <name type="scientific">Phocaeicola vulgatus str. 3975 RP4</name>
    <dbReference type="NCBI Taxonomy" id="1339352"/>
    <lineage>
        <taxon>Bacteria</taxon>
        <taxon>Pseudomonadati</taxon>
        <taxon>Bacteroidota</taxon>
        <taxon>Bacteroidia</taxon>
        <taxon>Bacteroidales</taxon>
        <taxon>Bacteroidaceae</taxon>
        <taxon>Phocaeicola</taxon>
    </lineage>
</organism>
<comment type="caution">
    <text evidence="2">The sequence shown here is derived from an EMBL/GenBank/DDBJ whole genome shotgun (WGS) entry which is preliminary data.</text>
</comment>
<keyword evidence="1" id="KW-0812">Transmembrane</keyword>
<dbReference type="Gene3D" id="2.170.120.30">
    <property type="match status" value="1"/>
</dbReference>
<protein>
    <submittedName>
        <fullName evidence="2">YbbR-like family protein</fullName>
    </submittedName>
</protein>
<feature type="transmembrane region" description="Helical" evidence="1">
    <location>
        <begin position="30"/>
        <end position="49"/>
    </location>
</feature>
<evidence type="ECO:0000313" key="2">
    <source>
        <dbReference type="EMBL" id="KDS55159.1"/>
    </source>
</evidence>
<keyword evidence="1" id="KW-0472">Membrane</keyword>
<dbReference type="GeneID" id="5304778"/>
<name>A0A069SMB8_PHOVU</name>
<dbReference type="RefSeq" id="WP_005852250.1">
    <property type="nucleotide sequence ID" value="NZ_JNHM01000014.1"/>
</dbReference>
<dbReference type="Pfam" id="PF07949">
    <property type="entry name" value="YbbR"/>
    <property type="match status" value="1"/>
</dbReference>
<proteinExistence type="predicted"/>
<dbReference type="EMBL" id="JNHM01000014">
    <property type="protein sequence ID" value="KDS55159.1"/>
    <property type="molecule type" value="Genomic_DNA"/>
</dbReference>
<evidence type="ECO:0000256" key="1">
    <source>
        <dbReference type="SAM" id="Phobius"/>
    </source>
</evidence>
<dbReference type="InterPro" id="IPR012505">
    <property type="entry name" value="YbbR"/>
</dbReference>